<dbReference type="EMBL" id="CP036434">
    <property type="protein sequence ID" value="QDV07774.1"/>
    <property type="molecule type" value="Genomic_DNA"/>
</dbReference>
<accession>A0A518EUN4</accession>
<dbReference type="AlphaFoldDB" id="A0A518EUN4"/>
<proteinExistence type="predicted"/>
<feature type="region of interest" description="Disordered" evidence="1">
    <location>
        <begin position="31"/>
        <end position="169"/>
    </location>
</feature>
<dbReference type="Proteomes" id="UP000320390">
    <property type="component" value="Chromosome"/>
</dbReference>
<evidence type="ECO:0000259" key="2">
    <source>
        <dbReference type="PROSITE" id="PS51782"/>
    </source>
</evidence>
<dbReference type="PANTHER" id="PTHR34700:SF4">
    <property type="entry name" value="PHAGE-LIKE ELEMENT PBSX PROTEIN XKDP"/>
    <property type="match status" value="1"/>
</dbReference>
<dbReference type="Gene3D" id="3.10.350.10">
    <property type="entry name" value="LysM domain"/>
    <property type="match status" value="1"/>
</dbReference>
<dbReference type="RefSeq" id="WP_145199266.1">
    <property type="nucleotide sequence ID" value="NZ_CP036434.1"/>
</dbReference>
<reference evidence="3 4" key="1">
    <citation type="submission" date="2019-02" db="EMBL/GenBank/DDBJ databases">
        <title>Deep-cultivation of Planctomycetes and their phenomic and genomic characterization uncovers novel biology.</title>
        <authorList>
            <person name="Wiegand S."/>
            <person name="Jogler M."/>
            <person name="Boedeker C."/>
            <person name="Pinto D."/>
            <person name="Vollmers J."/>
            <person name="Rivas-Marin E."/>
            <person name="Kohn T."/>
            <person name="Peeters S.H."/>
            <person name="Heuer A."/>
            <person name="Rast P."/>
            <person name="Oberbeckmann S."/>
            <person name="Bunk B."/>
            <person name="Jeske O."/>
            <person name="Meyerdierks A."/>
            <person name="Storesund J.E."/>
            <person name="Kallscheuer N."/>
            <person name="Luecker S."/>
            <person name="Lage O.M."/>
            <person name="Pohl T."/>
            <person name="Merkel B.J."/>
            <person name="Hornburger P."/>
            <person name="Mueller R.-W."/>
            <person name="Bruemmer F."/>
            <person name="Labrenz M."/>
            <person name="Spormann A.M."/>
            <person name="Op den Camp H."/>
            <person name="Overmann J."/>
            <person name="Amann R."/>
            <person name="Jetten M.S.M."/>
            <person name="Mascher T."/>
            <person name="Medema M.H."/>
            <person name="Devos D.P."/>
            <person name="Kaster A.-K."/>
            <person name="Ovreas L."/>
            <person name="Rohde M."/>
            <person name="Galperin M.Y."/>
            <person name="Jogler C."/>
        </authorList>
    </citation>
    <scope>NUCLEOTIDE SEQUENCE [LARGE SCALE GENOMIC DNA]</scope>
    <source>
        <strain evidence="3 4">Poly30</strain>
    </source>
</reference>
<dbReference type="InterPro" id="IPR018392">
    <property type="entry name" value="LysM"/>
</dbReference>
<gene>
    <name evidence="3" type="ORF">Poly30_33070</name>
</gene>
<sequence>MGKSEKLVVLSVLLVVVLLFVWSLQGDTSSEKPASQVYAADRGSVAEPPMTTRVAKGSAQAGRETGSRPSNLRPSNLRPSNLRLSGTTLGGDRDSTPLSDEVLSDEVSVSEAPGAPRSNSNGMLLAETDGSGTVEITSSGSSRRGTSSIADPAVRTDELDGATSRSGVSRARVRMQHGWDLITTSGLQGTVDPSMFLYDVSAQDVTWEALAKDLYGDEAKAGLLRHNNEGMDEPKGSVFVPAKDDLGREASVRTVEVLQGESLWQVAKRTLGKGTEWKAVYEANRDVIADPDFVAPGTILKIPVQ</sequence>
<dbReference type="PROSITE" id="PS51782">
    <property type="entry name" value="LYSM"/>
    <property type="match status" value="1"/>
</dbReference>
<evidence type="ECO:0000313" key="4">
    <source>
        <dbReference type="Proteomes" id="UP000320390"/>
    </source>
</evidence>
<protein>
    <submittedName>
        <fullName evidence="3">LysM domain/BON superfamily protein</fullName>
    </submittedName>
</protein>
<evidence type="ECO:0000313" key="3">
    <source>
        <dbReference type="EMBL" id="QDV07774.1"/>
    </source>
</evidence>
<feature type="domain" description="LysM" evidence="2">
    <location>
        <begin position="253"/>
        <end position="302"/>
    </location>
</feature>
<feature type="compositionally biased region" description="Low complexity" evidence="1">
    <location>
        <begin position="136"/>
        <end position="149"/>
    </location>
</feature>
<keyword evidence="4" id="KW-1185">Reference proteome</keyword>
<dbReference type="InterPro" id="IPR036779">
    <property type="entry name" value="LysM_dom_sf"/>
</dbReference>
<dbReference type="InterPro" id="IPR052196">
    <property type="entry name" value="Bact_Kbp"/>
</dbReference>
<organism evidence="3 4">
    <name type="scientific">Saltatorellus ferox</name>
    <dbReference type="NCBI Taxonomy" id="2528018"/>
    <lineage>
        <taxon>Bacteria</taxon>
        <taxon>Pseudomonadati</taxon>
        <taxon>Planctomycetota</taxon>
        <taxon>Planctomycetia</taxon>
        <taxon>Planctomycetia incertae sedis</taxon>
        <taxon>Saltatorellus</taxon>
    </lineage>
</organism>
<feature type="compositionally biased region" description="Low complexity" evidence="1">
    <location>
        <begin position="98"/>
        <end position="111"/>
    </location>
</feature>
<dbReference type="PANTHER" id="PTHR34700">
    <property type="entry name" value="POTASSIUM BINDING PROTEIN KBP"/>
    <property type="match status" value="1"/>
</dbReference>
<dbReference type="OrthoDB" id="9800780at2"/>
<name>A0A518EUN4_9BACT</name>
<feature type="compositionally biased region" description="Polar residues" evidence="1">
    <location>
        <begin position="67"/>
        <end position="87"/>
    </location>
</feature>
<evidence type="ECO:0000256" key="1">
    <source>
        <dbReference type="SAM" id="MobiDB-lite"/>
    </source>
</evidence>
<dbReference type="Pfam" id="PF01476">
    <property type="entry name" value="LysM"/>
    <property type="match status" value="1"/>
</dbReference>